<dbReference type="InterPro" id="IPR032071">
    <property type="entry name" value="DUF4806"/>
</dbReference>
<evidence type="ECO:0000256" key="1">
    <source>
        <dbReference type="SAM" id="MobiDB-lite"/>
    </source>
</evidence>
<dbReference type="Pfam" id="PF16064">
    <property type="entry name" value="DUF4806"/>
    <property type="match status" value="1"/>
</dbReference>
<dbReference type="EMBL" id="GEZM01073760">
    <property type="protein sequence ID" value="JAV64849.1"/>
    <property type="molecule type" value="Transcribed_RNA"/>
</dbReference>
<dbReference type="AlphaFoldDB" id="A0A1Y1KTX1"/>
<name>A0A1Y1KTX1_PHOPY</name>
<feature type="domain" description="DUF4806" evidence="2">
    <location>
        <begin position="138"/>
        <end position="234"/>
    </location>
</feature>
<accession>A0A1Y1KTX1</accession>
<organism evidence="3">
    <name type="scientific">Photinus pyralis</name>
    <name type="common">Common eastern firefly</name>
    <name type="synonym">Lampyris pyralis</name>
    <dbReference type="NCBI Taxonomy" id="7054"/>
    <lineage>
        <taxon>Eukaryota</taxon>
        <taxon>Metazoa</taxon>
        <taxon>Ecdysozoa</taxon>
        <taxon>Arthropoda</taxon>
        <taxon>Hexapoda</taxon>
        <taxon>Insecta</taxon>
        <taxon>Pterygota</taxon>
        <taxon>Neoptera</taxon>
        <taxon>Endopterygota</taxon>
        <taxon>Coleoptera</taxon>
        <taxon>Polyphaga</taxon>
        <taxon>Elateriformia</taxon>
        <taxon>Elateroidea</taxon>
        <taxon>Lampyridae</taxon>
        <taxon>Lampyrinae</taxon>
        <taxon>Photinus</taxon>
    </lineage>
</organism>
<evidence type="ECO:0000259" key="2">
    <source>
        <dbReference type="Pfam" id="PF16064"/>
    </source>
</evidence>
<evidence type="ECO:0000313" key="3">
    <source>
        <dbReference type="EMBL" id="JAV64849.1"/>
    </source>
</evidence>
<protein>
    <recommendedName>
        <fullName evidence="2">DUF4806 domain-containing protein</fullName>
    </recommendedName>
</protein>
<reference evidence="3" key="1">
    <citation type="journal article" date="2016" name="Sci. Rep.">
        <title>Molecular characterization of firefly nuptial gifts: a multi-omics approach sheds light on postcopulatory sexual selection.</title>
        <authorList>
            <person name="Al-Wathiqui N."/>
            <person name="Fallon T.R."/>
            <person name="South A."/>
            <person name="Weng J.K."/>
            <person name="Lewis S.M."/>
        </authorList>
    </citation>
    <scope>NUCLEOTIDE SEQUENCE</scope>
</reference>
<feature type="region of interest" description="Disordered" evidence="1">
    <location>
        <begin position="273"/>
        <end position="295"/>
    </location>
</feature>
<sequence length="295" mass="33351">MTNGKHDALSENSGSIEFSSPCILVETDVNQDQLTEITLNEIEDAAVTATPHQNTPLIPPGVPVGVEIDLENMDLFHNATGDNKDEFNKACFLRLLDLTVENRNRLIKLENLLESINAKLDVKCTIEGNHQDWAKMKDLVPLPINTMEELEHLNNTLKKNSTYFKYLQSYMMDSCPIPNIQNLDSKTVKQELHKVVGHILCRIMTNELAVGLNMCGRHLNANTPKKEGLKKYPELLMVTFEAMKPKAKLSNLELDRAQSEAAIGEWLRQAKTRMGESKELKRKKMAEKRAAENNK</sequence>
<proteinExistence type="predicted"/>